<organism evidence="2 3">
    <name type="scientific">Gordonia rhizosphera NBRC 16068</name>
    <dbReference type="NCBI Taxonomy" id="1108045"/>
    <lineage>
        <taxon>Bacteria</taxon>
        <taxon>Bacillati</taxon>
        <taxon>Actinomycetota</taxon>
        <taxon>Actinomycetes</taxon>
        <taxon>Mycobacteriales</taxon>
        <taxon>Gordoniaceae</taxon>
        <taxon>Gordonia</taxon>
    </lineage>
</organism>
<evidence type="ECO:0000313" key="2">
    <source>
        <dbReference type="EMBL" id="GAB92844.1"/>
    </source>
</evidence>
<dbReference type="Proteomes" id="UP000008363">
    <property type="component" value="Unassembled WGS sequence"/>
</dbReference>
<feature type="transmembrane region" description="Helical" evidence="1">
    <location>
        <begin position="180"/>
        <end position="198"/>
    </location>
</feature>
<reference evidence="2 3" key="1">
    <citation type="submission" date="2012-08" db="EMBL/GenBank/DDBJ databases">
        <title>Whole genome shotgun sequence of Gordonia rhizosphera NBRC 16068.</title>
        <authorList>
            <person name="Takarada H."/>
            <person name="Isaki S."/>
            <person name="Hosoyama A."/>
            <person name="Tsuchikane K."/>
            <person name="Katsumata H."/>
            <person name="Baba S."/>
            <person name="Ohji S."/>
            <person name="Yamazaki S."/>
            <person name="Fujita N."/>
        </authorList>
    </citation>
    <scope>NUCLEOTIDE SEQUENCE [LARGE SCALE GENOMIC DNA]</scope>
    <source>
        <strain evidence="2 3">NBRC 16068</strain>
    </source>
</reference>
<sequence length="208" mass="22908">MGFKTAEMPPVDPAEFGSMPFMARMKLLAVHWAEYGFGGPKQLNMLYVYKLLFYAGVGVLLVGLTTPALGGFPEFASWWTEPIVYVKLMAWTVLFEVLGLASSSGPLAFKFSPFIGGCLYWLKPGTLRVPPWPGKIPLTRGDTRQYWDVAVYGLILANLVFLIVFPGSETSRVPGSEAGLPPQWAMFSYVGLIIAMGLRDKTVFLAAR</sequence>
<dbReference type="eggNOG" id="ENOG502Z7M2">
    <property type="taxonomic scope" value="Bacteria"/>
</dbReference>
<dbReference type="EMBL" id="BAHC01000196">
    <property type="protein sequence ID" value="GAB92844.1"/>
    <property type="molecule type" value="Genomic_DNA"/>
</dbReference>
<keyword evidence="1" id="KW-0812">Transmembrane</keyword>
<feature type="transmembrane region" description="Helical" evidence="1">
    <location>
        <begin position="82"/>
        <end position="101"/>
    </location>
</feature>
<keyword evidence="1" id="KW-1133">Transmembrane helix</keyword>
<evidence type="ECO:0000256" key="1">
    <source>
        <dbReference type="SAM" id="Phobius"/>
    </source>
</evidence>
<dbReference type="AlphaFoldDB" id="K6X244"/>
<evidence type="ECO:0000313" key="3">
    <source>
        <dbReference type="Proteomes" id="UP000008363"/>
    </source>
</evidence>
<keyword evidence="1" id="KW-0472">Membrane</keyword>
<dbReference type="InterPro" id="IPR021941">
    <property type="entry name" value="DUF3556_TM"/>
</dbReference>
<gene>
    <name evidence="2" type="ORF">GORHZ_196_00020</name>
</gene>
<dbReference type="RefSeq" id="WP_006337564.1">
    <property type="nucleotide sequence ID" value="NZ_BAHC01000196.1"/>
</dbReference>
<protein>
    <submittedName>
        <fullName evidence="2">Uncharacterized protein</fullName>
    </submittedName>
</protein>
<accession>K6X244</accession>
<keyword evidence="3" id="KW-1185">Reference proteome</keyword>
<name>K6X244_9ACTN</name>
<feature type="transmembrane region" description="Helical" evidence="1">
    <location>
        <begin position="51"/>
        <end position="70"/>
    </location>
</feature>
<dbReference type="Pfam" id="PF12077">
    <property type="entry name" value="DUF3556"/>
    <property type="match status" value="1"/>
</dbReference>
<feature type="transmembrane region" description="Helical" evidence="1">
    <location>
        <begin position="149"/>
        <end position="168"/>
    </location>
</feature>
<comment type="caution">
    <text evidence="2">The sequence shown here is derived from an EMBL/GenBank/DDBJ whole genome shotgun (WGS) entry which is preliminary data.</text>
</comment>
<dbReference type="STRING" id="1108045.GORHZ_196_00020"/>
<proteinExistence type="predicted"/>
<feature type="non-terminal residue" evidence="2">
    <location>
        <position position="208"/>
    </location>
</feature>